<dbReference type="GeneID" id="8853490"/>
<dbReference type="SMART" id="SM00320">
    <property type="entry name" value="WD40"/>
    <property type="match status" value="6"/>
</dbReference>
<dbReference type="InterPro" id="IPR015943">
    <property type="entry name" value="WD40/YVTN_repeat-like_dom_sf"/>
</dbReference>
<dbReference type="KEGG" id="ngr:NAEGRDRAFT_72989"/>
<dbReference type="PANTHER" id="PTHR19855:SF16">
    <property type="entry name" value="F-BOX AND WD REPEAT DOMAIN CONTAINING 8"/>
    <property type="match status" value="1"/>
</dbReference>
<evidence type="ECO:0000313" key="2">
    <source>
        <dbReference type="EMBL" id="EFC39220.1"/>
    </source>
</evidence>
<dbReference type="InParanoid" id="D2VVE6"/>
<keyword evidence="1" id="KW-0853">WD repeat</keyword>
<reference evidence="2 3" key="1">
    <citation type="journal article" date="2010" name="Cell">
        <title>The genome of Naegleria gruberi illuminates early eukaryotic versatility.</title>
        <authorList>
            <person name="Fritz-Laylin L.K."/>
            <person name="Prochnik S.E."/>
            <person name="Ginger M.L."/>
            <person name="Dacks J.B."/>
            <person name="Carpenter M.L."/>
            <person name="Field M.C."/>
            <person name="Kuo A."/>
            <person name="Paredez A."/>
            <person name="Chapman J."/>
            <person name="Pham J."/>
            <person name="Shu S."/>
            <person name="Neupane R."/>
            <person name="Cipriano M."/>
            <person name="Mancuso J."/>
            <person name="Tu H."/>
            <person name="Salamov A."/>
            <person name="Lindquist E."/>
            <person name="Shapiro H."/>
            <person name="Lucas S."/>
            <person name="Grigoriev I.V."/>
            <person name="Cande W.Z."/>
            <person name="Fulton C."/>
            <person name="Rokhsar D.S."/>
            <person name="Dawson S.C."/>
        </authorList>
    </citation>
    <scope>NUCLEOTIDE SEQUENCE [LARGE SCALE GENOMIC DNA]</scope>
    <source>
        <strain evidence="2 3">NEG-M</strain>
    </source>
</reference>
<feature type="repeat" description="WD" evidence="1">
    <location>
        <begin position="125"/>
        <end position="169"/>
    </location>
</feature>
<accession>D2VVE6</accession>
<protein>
    <submittedName>
        <fullName evidence="2">Predicted protein</fullName>
    </submittedName>
</protein>
<dbReference type="RefSeq" id="XP_002671964.1">
    <property type="nucleotide sequence ID" value="XM_002671918.1"/>
</dbReference>
<dbReference type="STRING" id="5762.D2VVE6"/>
<evidence type="ECO:0000313" key="3">
    <source>
        <dbReference type="Proteomes" id="UP000006671"/>
    </source>
</evidence>
<dbReference type="VEuPathDB" id="AmoebaDB:NAEGRDRAFT_72989"/>
<dbReference type="EMBL" id="GG738901">
    <property type="protein sequence ID" value="EFC39220.1"/>
    <property type="molecule type" value="Genomic_DNA"/>
</dbReference>
<evidence type="ECO:0000256" key="1">
    <source>
        <dbReference type="PROSITE-ProRule" id="PRU00221"/>
    </source>
</evidence>
<sequence>MSEQQATTSSTTTATTHQVVNGVTVGCQDSFIRMYHHFSRKFDDNNGEDIQPSGLLVGHLKPVSALDSVCFGSSENAKHRIVSGGWDGDVRVFDANSMECLVLLENTSKPPEEIESPHDTLTVKGKGHSMEVLAVSHAKLGAEEALLVTGGMDSTVRVWKWRTTEDARVDEINYETTLNHREGKEDIGVWSLTVDTGASNPVVYSSCLHDGMIRGYDITTQKLVAKMKLHTSDVRHVKVTDLQSKATLISCSSDKSIKCVDLRGNKVSMRAENVSTNTVMHFSLDDNNNMLYCADNAGCIRSLDTRMGLKKVDEVKNAHRGGITKIVYNKGLIYTGGGADKVVRVWDANKRLAPVAFVPVNDAIFSMAKLH</sequence>
<dbReference type="Gene3D" id="2.130.10.10">
    <property type="entry name" value="YVTN repeat-like/Quinoprotein amine dehydrogenase"/>
    <property type="match status" value="2"/>
</dbReference>
<dbReference type="InterPro" id="IPR001680">
    <property type="entry name" value="WD40_rpt"/>
</dbReference>
<keyword evidence="3" id="KW-1185">Reference proteome</keyword>
<dbReference type="OrthoDB" id="71437at2759"/>
<dbReference type="PANTHER" id="PTHR19855">
    <property type="entry name" value="WD40 REPEAT PROTEIN 12, 37"/>
    <property type="match status" value="1"/>
</dbReference>
<dbReference type="OMA" id="DSFIRMY"/>
<dbReference type="AlphaFoldDB" id="D2VVE6"/>
<dbReference type="PROSITE" id="PS50082">
    <property type="entry name" value="WD_REPEATS_2"/>
    <property type="match status" value="1"/>
</dbReference>
<name>D2VVE6_NAEGR</name>
<dbReference type="Pfam" id="PF00400">
    <property type="entry name" value="WD40"/>
    <property type="match status" value="4"/>
</dbReference>
<dbReference type="InterPro" id="IPR036322">
    <property type="entry name" value="WD40_repeat_dom_sf"/>
</dbReference>
<proteinExistence type="predicted"/>
<dbReference type="Proteomes" id="UP000006671">
    <property type="component" value="Unassembled WGS sequence"/>
</dbReference>
<dbReference type="SUPFAM" id="SSF50978">
    <property type="entry name" value="WD40 repeat-like"/>
    <property type="match status" value="1"/>
</dbReference>
<gene>
    <name evidence="2" type="ORF">NAEGRDRAFT_72989</name>
</gene>
<organism evidence="3">
    <name type="scientific">Naegleria gruberi</name>
    <name type="common">Amoeba</name>
    <dbReference type="NCBI Taxonomy" id="5762"/>
    <lineage>
        <taxon>Eukaryota</taxon>
        <taxon>Discoba</taxon>
        <taxon>Heterolobosea</taxon>
        <taxon>Tetramitia</taxon>
        <taxon>Eutetramitia</taxon>
        <taxon>Vahlkampfiidae</taxon>
        <taxon>Naegleria</taxon>
    </lineage>
</organism>